<feature type="transmembrane region" description="Helical" evidence="5">
    <location>
        <begin position="315"/>
        <end position="334"/>
    </location>
</feature>
<dbReference type="PANTHER" id="PTHR43077">
    <property type="entry name" value="TRANSPORT PERMEASE YVFS-RELATED"/>
    <property type="match status" value="1"/>
</dbReference>
<dbReference type="EMBL" id="LAKJ01000019">
    <property type="protein sequence ID" value="KKI63016.1"/>
    <property type="molecule type" value="Genomic_DNA"/>
</dbReference>
<evidence type="ECO:0000256" key="1">
    <source>
        <dbReference type="ARBA" id="ARBA00004141"/>
    </source>
</evidence>
<dbReference type="AlphaFoldDB" id="A0A0M2NTH5"/>
<keyword evidence="4 5" id="KW-0472">Membrane</keyword>
<evidence type="ECO:0000313" key="8">
    <source>
        <dbReference type="Proteomes" id="UP000034455"/>
    </source>
</evidence>
<reference evidence="7 8" key="1">
    <citation type="submission" date="2015-03" db="EMBL/GenBank/DDBJ databases">
        <title>Genome Assembly of Staphylococcus cohnii subsp. cohnii strain G22B2.</title>
        <authorList>
            <person name="Nair G."/>
            <person name="Kaur G."/>
            <person name="Khatri I."/>
            <person name="Singh N.K."/>
            <person name="Sathyabama S."/>
            <person name="Maurya S.K."/>
            <person name="Subramanian S."/>
            <person name="Agrewala J.N."/>
            <person name="Mayilraj S."/>
        </authorList>
    </citation>
    <scope>NUCLEOTIDE SEQUENCE [LARGE SCALE GENOMIC DNA]</scope>
    <source>
        <strain evidence="7 8">G22B2</strain>
    </source>
</reference>
<feature type="transmembrane region" description="Helical" evidence="5">
    <location>
        <begin position="240"/>
        <end position="261"/>
    </location>
</feature>
<feature type="domain" description="ABC-2 type transporter transmembrane" evidence="6">
    <location>
        <begin position="9"/>
        <end position="414"/>
    </location>
</feature>
<comment type="caution">
    <text evidence="7">The sequence shown here is derived from an EMBL/GenBank/DDBJ whole genome shotgun (WGS) entry which is preliminary data.</text>
</comment>
<dbReference type="GO" id="GO:0140359">
    <property type="term" value="F:ABC-type transporter activity"/>
    <property type="evidence" value="ECO:0007669"/>
    <property type="project" value="InterPro"/>
</dbReference>
<accession>A0A0M2NTH5</accession>
<dbReference type="GO" id="GO:0016020">
    <property type="term" value="C:membrane"/>
    <property type="evidence" value="ECO:0007669"/>
    <property type="project" value="UniProtKB-SubCell"/>
</dbReference>
<gene>
    <name evidence="7" type="ORF">UF66_1122</name>
</gene>
<evidence type="ECO:0000256" key="2">
    <source>
        <dbReference type="ARBA" id="ARBA00022692"/>
    </source>
</evidence>
<protein>
    <submittedName>
        <fullName evidence="7">Phage infection protein</fullName>
    </submittedName>
</protein>
<dbReference type="InterPro" id="IPR051328">
    <property type="entry name" value="T7SS_ABC-Transporter"/>
</dbReference>
<proteinExistence type="predicted"/>
<sequence length="429" mass="48061">MNIFKNKLLWLAPIAAILIFVIFSVAFYPAFNPKPKDIPIAIVNNDKGVDMQGNKINIGENLEDKLLDSNSNTIKWIQVDNEKDLKQGMKEQKYFGAAVIENDFSKNALSKTQKIVMDAKKEEMKDKVQSGEIPAAQAKKMQEKMSQSGENQQITPQKASFKTFINDGAGTQVSQMSSQVLKGMGDNMNQQITKQSLGILEKQNIDLKPSDIQSLMHPVKVDNEKVNKISSHQAGGNGPFLMFMPVWMGSIIISVLLFFAFRTSNNITIQHRIIASLGQIAMTIVTAFVGAFTYVYFMKIVLDFNFSAPNTTATFIALAIMGFVGLILGTMTWLGLKSVPIFFLLMFFSMQLVTLPKQMLPDFYQKYIVDWNPFAHYANSLRGILYLHGSIQLDTTMWMFIGFMIFGAVSALIAAIIRKHSTKRTEIPS</sequence>
<dbReference type="PATRIC" id="fig|74704.6.peg.1153"/>
<dbReference type="Proteomes" id="UP000034455">
    <property type="component" value="Unassembled WGS sequence"/>
</dbReference>
<evidence type="ECO:0000256" key="4">
    <source>
        <dbReference type="ARBA" id="ARBA00023136"/>
    </source>
</evidence>
<feature type="transmembrane region" description="Helical" evidence="5">
    <location>
        <begin position="9"/>
        <end position="31"/>
    </location>
</feature>
<organism evidence="7 8">
    <name type="scientific">Staphylococcus cohnii subsp. cohnii</name>
    <dbReference type="NCBI Taxonomy" id="74704"/>
    <lineage>
        <taxon>Bacteria</taxon>
        <taxon>Bacillati</taxon>
        <taxon>Bacillota</taxon>
        <taxon>Bacilli</taxon>
        <taxon>Bacillales</taxon>
        <taxon>Staphylococcaceae</taxon>
        <taxon>Staphylococcus</taxon>
        <taxon>Staphylococcus cohnii species complex</taxon>
    </lineage>
</organism>
<comment type="subcellular location">
    <subcellularLocation>
        <location evidence="1">Membrane</location>
        <topology evidence="1">Multi-pass membrane protein</topology>
    </subcellularLocation>
</comment>
<dbReference type="Gene3D" id="3.40.1710.10">
    <property type="entry name" value="abc type-2 transporter like domain"/>
    <property type="match status" value="1"/>
</dbReference>
<evidence type="ECO:0000256" key="5">
    <source>
        <dbReference type="SAM" id="Phobius"/>
    </source>
</evidence>
<name>A0A0M2NTH5_STACC</name>
<feature type="transmembrane region" description="Helical" evidence="5">
    <location>
        <begin position="341"/>
        <end position="360"/>
    </location>
</feature>
<dbReference type="PANTHER" id="PTHR43077:SF5">
    <property type="entry name" value="PHAGE INFECTION PROTEIN"/>
    <property type="match status" value="1"/>
</dbReference>
<feature type="transmembrane region" description="Helical" evidence="5">
    <location>
        <begin position="397"/>
        <end position="417"/>
    </location>
</feature>
<keyword evidence="2 5" id="KW-0812">Transmembrane</keyword>
<evidence type="ECO:0000259" key="6">
    <source>
        <dbReference type="Pfam" id="PF12698"/>
    </source>
</evidence>
<evidence type="ECO:0000313" key="7">
    <source>
        <dbReference type="EMBL" id="KKI63016.1"/>
    </source>
</evidence>
<dbReference type="Pfam" id="PF12698">
    <property type="entry name" value="ABC2_membrane_3"/>
    <property type="match status" value="1"/>
</dbReference>
<keyword evidence="3 5" id="KW-1133">Transmembrane helix</keyword>
<evidence type="ECO:0000256" key="3">
    <source>
        <dbReference type="ARBA" id="ARBA00022989"/>
    </source>
</evidence>
<dbReference type="InterPro" id="IPR013525">
    <property type="entry name" value="ABC2_TM"/>
</dbReference>
<feature type="transmembrane region" description="Helical" evidence="5">
    <location>
        <begin position="273"/>
        <end position="295"/>
    </location>
</feature>
<dbReference type="RefSeq" id="WP_019469247.1">
    <property type="nucleotide sequence ID" value="NZ_LAKJ01000019.1"/>
</dbReference>